<dbReference type="PANTHER" id="PTHR14379">
    <property type="entry name" value="LIMKAIN B LKAP"/>
    <property type="match status" value="1"/>
</dbReference>
<dbReference type="Gene3D" id="3.40.50.1010">
    <property type="entry name" value="5'-nuclease"/>
    <property type="match status" value="1"/>
</dbReference>
<proteinExistence type="predicted"/>
<name>T1KGH0_TETUR</name>
<dbReference type="eggNOG" id="ENOG502QUYZ">
    <property type="taxonomic scope" value="Eukaryota"/>
</dbReference>
<dbReference type="GO" id="GO:0010468">
    <property type="term" value="P:regulation of gene expression"/>
    <property type="evidence" value="ECO:0007669"/>
    <property type="project" value="InterPro"/>
</dbReference>
<dbReference type="GO" id="GO:0004540">
    <property type="term" value="F:RNA nuclease activity"/>
    <property type="evidence" value="ECO:0007669"/>
    <property type="project" value="InterPro"/>
</dbReference>
<keyword evidence="4" id="KW-1185">Reference proteome</keyword>
<feature type="domain" description="NYN" evidence="2">
    <location>
        <begin position="6"/>
        <end position="137"/>
    </location>
</feature>
<dbReference type="STRING" id="32264.T1KGH0"/>
<organism evidence="3 4">
    <name type="scientific">Tetranychus urticae</name>
    <name type="common">Two-spotted spider mite</name>
    <dbReference type="NCBI Taxonomy" id="32264"/>
    <lineage>
        <taxon>Eukaryota</taxon>
        <taxon>Metazoa</taxon>
        <taxon>Ecdysozoa</taxon>
        <taxon>Arthropoda</taxon>
        <taxon>Chelicerata</taxon>
        <taxon>Arachnida</taxon>
        <taxon>Acari</taxon>
        <taxon>Acariformes</taxon>
        <taxon>Trombidiformes</taxon>
        <taxon>Prostigmata</taxon>
        <taxon>Eleutherengona</taxon>
        <taxon>Raphignathae</taxon>
        <taxon>Tetranychoidea</taxon>
        <taxon>Tetranychidae</taxon>
        <taxon>Tetranychus</taxon>
    </lineage>
</organism>
<dbReference type="Proteomes" id="UP000015104">
    <property type="component" value="Unassembled WGS sequence"/>
</dbReference>
<feature type="compositionally biased region" description="Basic and acidic residues" evidence="1">
    <location>
        <begin position="365"/>
        <end position="377"/>
    </location>
</feature>
<dbReference type="AlphaFoldDB" id="T1KGH0"/>
<reference evidence="3" key="2">
    <citation type="submission" date="2015-06" db="UniProtKB">
        <authorList>
            <consortium name="EnsemblMetazoa"/>
        </authorList>
    </citation>
    <scope>IDENTIFICATION</scope>
</reference>
<dbReference type="HOGENOM" id="CLU_009071_0_0_1"/>
<dbReference type="GO" id="GO:1905762">
    <property type="term" value="F:CCR4-NOT complex binding"/>
    <property type="evidence" value="ECO:0007669"/>
    <property type="project" value="TreeGrafter"/>
</dbReference>
<feature type="region of interest" description="Disordered" evidence="1">
    <location>
        <begin position="359"/>
        <end position="398"/>
    </location>
</feature>
<feature type="compositionally biased region" description="Low complexity" evidence="1">
    <location>
        <begin position="378"/>
        <end position="390"/>
    </location>
</feature>
<protein>
    <recommendedName>
        <fullName evidence="2">NYN domain-containing protein</fullName>
    </recommendedName>
</protein>
<accession>T1KGH0</accession>
<dbReference type="PANTHER" id="PTHR14379:SF3">
    <property type="entry name" value="MEIOSIS REGULATOR AND MRNA STABILITY FACTOR 1"/>
    <property type="match status" value="1"/>
</dbReference>
<reference evidence="4" key="1">
    <citation type="submission" date="2011-08" db="EMBL/GenBank/DDBJ databases">
        <authorList>
            <person name="Rombauts S."/>
        </authorList>
    </citation>
    <scope>NUCLEOTIDE SEQUENCE</scope>
    <source>
        <strain evidence="4">London</strain>
    </source>
</reference>
<dbReference type="InterPro" id="IPR024768">
    <property type="entry name" value="Marf1"/>
</dbReference>
<dbReference type="GO" id="GO:0005777">
    <property type="term" value="C:peroxisome"/>
    <property type="evidence" value="ECO:0007669"/>
    <property type="project" value="InterPro"/>
</dbReference>
<evidence type="ECO:0000313" key="3">
    <source>
        <dbReference type="EnsemblMetazoa" id="tetur11g00770.1"/>
    </source>
</evidence>
<dbReference type="InterPro" id="IPR021139">
    <property type="entry name" value="NYN"/>
</dbReference>
<evidence type="ECO:0000256" key="1">
    <source>
        <dbReference type="SAM" id="MobiDB-lite"/>
    </source>
</evidence>
<sequence length="980" mass="111994">MAKPCAVFWDIQNVGIPKGQTVDSIVDLIRSTVIKPYNLNEIFFFCVCDVHKLPSNVANSLIALDVDIVQAYNGVKDSADIKILDLMRKFVKVAGQECTIILLSGDGDYYGTLSDLKKLHNVSINLIRLANSFSPKLDQISDYTCMLNNGVLKPIKSTVVPKYFISIKNYPLTMDINFVMGTLNNQIAESIQKSAILFDDLICIGFPTLWNAEKAIEQLNGSRFHGHFLKVVLLSESPLTEILKCIKPNVTMQTKNNNEARQLTFIKMDNSNEVDISKFIKFCIACTKQSGSQCILSTKSYLWIVFSFKSDAQDCLSKVQIMYPDAIISDPPVDLASKYHENSYTVRCCEQKVTNEVSSQVDNAAKPKSEKDIEASSHNKNSSSINHPNIGPSAHMKPKASKESVTLKKTMNLEPKIVSNNNDGWKIFFHCDNYFVSHVAHNQLTKWSLLYKLFEKYYDLGAKKVICDANLYCAHFESASDYQDTCAEKWSGYCKPLEFVKAKDLNKKFTKATIKKMNRHKHEIPWCLNIELDIHCLVVKVDEQIHIEFKERCKKILGNRECIFIKPKTVLRFLADLKYLNDVSIAKPSNTLLESVNLHDLVGDAYDLAFLSAQLESMKPIAKPQIIERISFLRTEEQECNAAVFHITINANFRNRLSWVKLSLEQIVKILVNFSKVIPLAATALYDVVKLIFNSWYEAHAARHFINNLTPAEVPYFTEFNGASEVQQQQSAFVNIFKYYIINDERKVLDEIMQNKSQVNKHDSNSSKIKSQTNINMLDEEIIQKMQYKYVIKTKYDFKFTSGMISIIKMNLAQMDCQVCIEFEDKIWLAVGDFEKRNKAKPKIEKITFKMLHENDDDDFDVGVEIQWISRFPPKVAKMLTNKLRCPTKTLSSNVYSIPSAVPLGHFNYNYRKSVGMSTSRYFLVKFAKVIPIAVMALTYQVDFVFSSWVETATACHFINNLRYDEVCCQRPRVKASQME</sequence>
<dbReference type="EnsemblMetazoa" id="tetur11g00770.1">
    <property type="protein sequence ID" value="tetur11g00770.1"/>
    <property type="gene ID" value="tetur11g00770"/>
</dbReference>
<evidence type="ECO:0000313" key="4">
    <source>
        <dbReference type="Proteomes" id="UP000015104"/>
    </source>
</evidence>
<evidence type="ECO:0000259" key="2">
    <source>
        <dbReference type="Pfam" id="PF01936"/>
    </source>
</evidence>
<dbReference type="EMBL" id="CAEY01000065">
    <property type="status" value="NOT_ANNOTATED_CDS"/>
    <property type="molecule type" value="Genomic_DNA"/>
</dbReference>
<dbReference type="Pfam" id="PF01936">
    <property type="entry name" value="NYN"/>
    <property type="match status" value="1"/>
</dbReference>